<sequence>MKLKYLKQVLKILSEIKGRDFMNMRYKVNVEHIVLRK</sequence>
<evidence type="ECO:0000313" key="1">
    <source>
        <dbReference type="EMBL" id="KJV63336.1"/>
    </source>
</evidence>
<proteinExistence type="predicted"/>
<protein>
    <submittedName>
        <fullName evidence="1">Uncharacterized protein</fullName>
    </submittedName>
</protein>
<name>A0A0F3N6I3_9RICK</name>
<gene>
    <name evidence="1" type="ORF">EMUCRT_0788</name>
</gene>
<comment type="caution">
    <text evidence="1">The sequence shown here is derived from an EMBL/GenBank/DDBJ whole genome shotgun (WGS) entry which is preliminary data.</text>
</comment>
<dbReference type="EMBL" id="LANU01000003">
    <property type="protein sequence ID" value="KJV63336.1"/>
    <property type="molecule type" value="Genomic_DNA"/>
</dbReference>
<evidence type="ECO:0000313" key="2">
    <source>
        <dbReference type="Proteomes" id="UP000033546"/>
    </source>
</evidence>
<organism evidence="1 2">
    <name type="scientific">Ehrlichia cf. muris str. EmCRT</name>
    <dbReference type="NCBI Taxonomy" id="1359167"/>
    <lineage>
        <taxon>Bacteria</taxon>
        <taxon>Pseudomonadati</taxon>
        <taxon>Pseudomonadota</taxon>
        <taxon>Alphaproteobacteria</taxon>
        <taxon>Rickettsiales</taxon>
        <taxon>Anaplasmataceae</taxon>
        <taxon>Ehrlichia</taxon>
    </lineage>
</organism>
<dbReference type="Proteomes" id="UP000033546">
    <property type="component" value="Unassembled WGS sequence"/>
</dbReference>
<dbReference type="PATRIC" id="fig|1359167.3.peg.756"/>
<dbReference type="AlphaFoldDB" id="A0A0F3N6I3"/>
<accession>A0A0F3N6I3</accession>
<reference evidence="1 2" key="1">
    <citation type="submission" date="2015-02" db="EMBL/GenBank/DDBJ databases">
        <title>Genome Sequencing of Rickettsiales.</title>
        <authorList>
            <person name="Daugherty S.C."/>
            <person name="Su Q."/>
            <person name="Abolude K."/>
            <person name="Beier-Sexton M."/>
            <person name="Carlyon J.A."/>
            <person name="Carter R."/>
            <person name="Day N.P."/>
            <person name="Dumler S.J."/>
            <person name="Dyachenko V."/>
            <person name="Godinez A."/>
            <person name="Kurtti T.J."/>
            <person name="Lichay M."/>
            <person name="Mullins K.E."/>
            <person name="Ott S."/>
            <person name="Pappas-Brown V."/>
            <person name="Paris D.H."/>
            <person name="Patel P."/>
            <person name="Richards A.L."/>
            <person name="Sadzewicz L."/>
            <person name="Sears K."/>
            <person name="Seidman D."/>
            <person name="Sengamalay N."/>
            <person name="Stenos J."/>
            <person name="Tallon L.J."/>
            <person name="Vincent G."/>
            <person name="Fraser C.M."/>
            <person name="Munderloh U."/>
            <person name="Dunning-Hotopp J.C."/>
        </authorList>
    </citation>
    <scope>NUCLEOTIDE SEQUENCE [LARGE SCALE GENOMIC DNA]</scope>
    <source>
        <strain evidence="1 2">EmCRT</strain>
    </source>
</reference>